<dbReference type="CDD" id="cd03062">
    <property type="entry name" value="TRX_Fd_Sucrase"/>
    <property type="match status" value="1"/>
</dbReference>
<protein>
    <submittedName>
        <fullName evidence="1">Uncharacterized protein</fullName>
    </submittedName>
</protein>
<evidence type="ECO:0000313" key="1">
    <source>
        <dbReference type="EMBL" id="CAE0286259.1"/>
    </source>
</evidence>
<dbReference type="SUPFAM" id="SSF52833">
    <property type="entry name" value="Thioredoxin-like"/>
    <property type="match status" value="1"/>
</dbReference>
<dbReference type="AlphaFoldDB" id="A0A7S3H655"/>
<reference evidence="1" key="1">
    <citation type="submission" date="2021-01" db="EMBL/GenBank/DDBJ databases">
        <authorList>
            <person name="Corre E."/>
            <person name="Pelletier E."/>
            <person name="Niang G."/>
            <person name="Scheremetjew M."/>
            <person name="Finn R."/>
            <person name="Kale V."/>
            <person name="Holt S."/>
            <person name="Cochrane G."/>
            <person name="Meng A."/>
            <person name="Brown T."/>
            <person name="Cohen L."/>
        </authorList>
    </citation>
    <scope>NUCLEOTIDE SEQUENCE</scope>
    <source>
        <strain evidence="1">CCAP 955/1</strain>
    </source>
</reference>
<dbReference type="Pfam" id="PF06999">
    <property type="entry name" value="Suc_Fer-like"/>
    <property type="match status" value="1"/>
</dbReference>
<dbReference type="InterPro" id="IPR036249">
    <property type="entry name" value="Thioredoxin-like_sf"/>
</dbReference>
<dbReference type="Gene3D" id="3.40.30.10">
    <property type="entry name" value="Glutaredoxin"/>
    <property type="match status" value="1"/>
</dbReference>
<dbReference type="EMBL" id="HBIC01029898">
    <property type="protein sequence ID" value="CAE0286259.1"/>
    <property type="molecule type" value="Transcribed_RNA"/>
</dbReference>
<sequence>MNSDSSRLFGASLFVSSAGMLLSYRLLLTRNVGRVTRTMNTTSVNSTASNIKVSKAVPKAPASTAKDCDTCACEDKPNDMIGSVKNYDRHVVICVPPGSDGEWLNDIGLQAETFPYSLNRSIETLVKAAKKAAKSAALAAEATPEASTTATIEPKKAFSVKVTAMVLAPEDPVVANFAKILVYPDNLAFDLFPEQVSSFADLVMQPLPLRDLPNLENFTHNAPWFGSKKLLLVCVHNARDKRCGTKGPELIANLEACLKEPEIMYSDDSSATLTNSNSDMAFVSSPTKKVTDFAIVRGSSHIGGHVYAGTMIVYPEGRWYGRVSKQNVPALLKSLGENKVYNECLRGCTSSDVLQW</sequence>
<accession>A0A7S3H655</accession>
<gene>
    <name evidence="1" type="ORF">SELO1098_LOCUS15100</name>
</gene>
<proteinExistence type="predicted"/>
<organism evidence="1">
    <name type="scientific">Spumella elongata</name>
    <dbReference type="NCBI Taxonomy" id="89044"/>
    <lineage>
        <taxon>Eukaryota</taxon>
        <taxon>Sar</taxon>
        <taxon>Stramenopiles</taxon>
        <taxon>Ochrophyta</taxon>
        <taxon>Chrysophyceae</taxon>
        <taxon>Chromulinales</taxon>
        <taxon>Chromulinaceae</taxon>
        <taxon>Spumella</taxon>
    </lineage>
</organism>
<dbReference type="InterPro" id="IPR009737">
    <property type="entry name" value="Aim32/Apd1-like"/>
</dbReference>
<dbReference type="PANTHER" id="PTHR31902">
    <property type="entry name" value="ACTIN PATCHES DISTAL PROTEIN 1"/>
    <property type="match status" value="1"/>
</dbReference>
<name>A0A7S3H655_9STRA</name>